<name>A0AAF0BMG1_9PROT</name>
<keyword evidence="7 11" id="KW-0812">Transmembrane</keyword>
<evidence type="ECO:0000256" key="1">
    <source>
        <dbReference type="ARBA" id="ARBA00003145"/>
    </source>
</evidence>
<accession>A0AAF0BMG1</accession>
<dbReference type="SMART" id="SM00155">
    <property type="entry name" value="PLDc"/>
    <property type="match status" value="2"/>
</dbReference>
<comment type="subcellular location">
    <subcellularLocation>
        <location evidence="3">Cell membrane</location>
        <topology evidence="3">Multi-pass membrane protein</topology>
    </subcellularLocation>
    <subcellularLocation>
        <location evidence="2">Secreted</location>
    </subcellularLocation>
</comment>
<dbReference type="Proteomes" id="UP001217500">
    <property type="component" value="Chromosome"/>
</dbReference>
<organism evidence="13 14">
    <name type="scientific">Gimibacter soli</name>
    <dbReference type="NCBI Taxonomy" id="3024400"/>
    <lineage>
        <taxon>Bacteria</taxon>
        <taxon>Pseudomonadati</taxon>
        <taxon>Pseudomonadota</taxon>
        <taxon>Alphaproteobacteria</taxon>
        <taxon>Kordiimonadales</taxon>
        <taxon>Temperatibacteraceae</taxon>
        <taxon>Gimibacter</taxon>
    </lineage>
</organism>
<dbReference type="GO" id="GO:0008808">
    <property type="term" value="F:cardiolipin synthase activity"/>
    <property type="evidence" value="ECO:0007669"/>
    <property type="project" value="TreeGrafter"/>
</dbReference>
<keyword evidence="9 11" id="KW-0472">Membrane</keyword>
<evidence type="ECO:0000256" key="10">
    <source>
        <dbReference type="ARBA" id="ARBA00029594"/>
    </source>
</evidence>
<dbReference type="GO" id="GO:0005886">
    <property type="term" value="C:plasma membrane"/>
    <property type="evidence" value="ECO:0007669"/>
    <property type="project" value="UniProtKB-SubCell"/>
</dbReference>
<dbReference type="EMBL" id="CP116805">
    <property type="protein sequence ID" value="WCL54466.1"/>
    <property type="molecule type" value="Genomic_DNA"/>
</dbReference>
<comment type="function">
    <text evidence="1">Could be a virulence factor.</text>
</comment>
<dbReference type="GO" id="GO:0032049">
    <property type="term" value="P:cardiolipin biosynthetic process"/>
    <property type="evidence" value="ECO:0007669"/>
    <property type="project" value="UniProtKB-ARBA"/>
</dbReference>
<evidence type="ECO:0000256" key="6">
    <source>
        <dbReference type="ARBA" id="ARBA00022525"/>
    </source>
</evidence>
<evidence type="ECO:0000256" key="4">
    <source>
        <dbReference type="ARBA" id="ARBA00018392"/>
    </source>
</evidence>
<reference evidence="13" key="1">
    <citation type="submission" date="2023-01" db="EMBL/GenBank/DDBJ databases">
        <title>The genome sequence of Kordiimonadaceae bacterium 6D33.</title>
        <authorList>
            <person name="Liu Y."/>
        </authorList>
    </citation>
    <scope>NUCLEOTIDE SEQUENCE</scope>
    <source>
        <strain evidence="13">6D33</strain>
    </source>
</reference>
<evidence type="ECO:0000256" key="8">
    <source>
        <dbReference type="ARBA" id="ARBA00022989"/>
    </source>
</evidence>
<evidence type="ECO:0000256" key="9">
    <source>
        <dbReference type="ARBA" id="ARBA00023136"/>
    </source>
</evidence>
<feature type="transmembrane region" description="Helical" evidence="11">
    <location>
        <begin position="12"/>
        <end position="31"/>
    </location>
</feature>
<feature type="domain" description="PLD phosphodiesterase" evidence="12">
    <location>
        <begin position="225"/>
        <end position="252"/>
    </location>
</feature>
<evidence type="ECO:0000256" key="7">
    <source>
        <dbReference type="ARBA" id="ARBA00022692"/>
    </source>
</evidence>
<proteinExistence type="predicted"/>
<keyword evidence="6" id="KW-0964">Secreted</keyword>
<evidence type="ECO:0000256" key="11">
    <source>
        <dbReference type="SAM" id="Phobius"/>
    </source>
</evidence>
<dbReference type="Gene3D" id="3.30.870.10">
    <property type="entry name" value="Endonuclease Chain A"/>
    <property type="match status" value="2"/>
</dbReference>
<dbReference type="PANTHER" id="PTHR21248:SF22">
    <property type="entry name" value="PHOSPHOLIPASE D"/>
    <property type="match status" value="1"/>
</dbReference>
<gene>
    <name evidence="13" type="ORF">PH603_01670</name>
</gene>
<dbReference type="Pfam" id="PF13091">
    <property type="entry name" value="PLDc_2"/>
    <property type="match status" value="2"/>
</dbReference>
<dbReference type="RefSeq" id="WP_289504185.1">
    <property type="nucleotide sequence ID" value="NZ_CP116805.1"/>
</dbReference>
<dbReference type="GO" id="GO:0005576">
    <property type="term" value="C:extracellular region"/>
    <property type="evidence" value="ECO:0007669"/>
    <property type="project" value="UniProtKB-SubCell"/>
</dbReference>
<dbReference type="PROSITE" id="PS50035">
    <property type="entry name" value="PLD"/>
    <property type="match status" value="2"/>
</dbReference>
<protein>
    <recommendedName>
        <fullName evidence="4">Phospholipase D</fullName>
    </recommendedName>
    <alternativeName>
        <fullName evidence="10">Choline phosphatase</fullName>
    </alternativeName>
</protein>
<dbReference type="InterPro" id="IPR001736">
    <property type="entry name" value="PLipase_D/transphosphatidylase"/>
</dbReference>
<feature type="transmembrane region" description="Helical" evidence="11">
    <location>
        <begin position="43"/>
        <end position="64"/>
    </location>
</feature>
<keyword evidence="5" id="KW-1003">Cell membrane</keyword>
<dbReference type="CDD" id="cd09157">
    <property type="entry name" value="PLDc_CLS_unchar2_1"/>
    <property type="match status" value="1"/>
</dbReference>
<evidence type="ECO:0000313" key="14">
    <source>
        <dbReference type="Proteomes" id="UP001217500"/>
    </source>
</evidence>
<evidence type="ECO:0000256" key="5">
    <source>
        <dbReference type="ARBA" id="ARBA00022475"/>
    </source>
</evidence>
<keyword evidence="14" id="KW-1185">Reference proteome</keyword>
<sequence>METGTALSGDPVAGGILVTLGGLGALVMASVHILRTRDDVRSAAAWLGIVWLVPVVGLLLYLLFGINRIQRRAVIERRKRGLAPRTTGPTDLEGLTLADLLPGARQRWQAHDRLAARVSRQPLTTGNRILPLIGGRAAYAEMIAAIDRAERTVALTTYIFQADAAGRRFVAALSRAKARGVEVRVLVDAVGNLYGFKPVTGLLKRRGVPVAAFNPARFSWRIAFFNLRTHRKLLIVDGATGFAGGMNIRRDHLEGRDGQPKVMDTHFRLDGPIVAQLTEAFADDWAFSTGEVLEDAWYPPAEPAEAGHETARAIADGPDARMPRTATILESAIASARRRVLIVTPYFLPPAGLTEALRLAALRGVEVEIVVPWKNNLPLFNMTMLAGIAPILASGCRLHLVPGPFDHSKLTVIDGTWALVGSSNWDARSLRLNFEFNVEAYGAELAAILEKRIDSRIEGAKQMTLADLKARPVTARALGRVLWLMSPYL</sequence>
<dbReference type="InterPro" id="IPR025202">
    <property type="entry name" value="PLD-like_dom"/>
</dbReference>
<evidence type="ECO:0000256" key="2">
    <source>
        <dbReference type="ARBA" id="ARBA00004613"/>
    </source>
</evidence>
<evidence type="ECO:0000256" key="3">
    <source>
        <dbReference type="ARBA" id="ARBA00004651"/>
    </source>
</evidence>
<evidence type="ECO:0000313" key="13">
    <source>
        <dbReference type="EMBL" id="WCL54466.1"/>
    </source>
</evidence>
<dbReference type="SUPFAM" id="SSF56024">
    <property type="entry name" value="Phospholipase D/nuclease"/>
    <property type="match status" value="2"/>
</dbReference>
<dbReference type="PANTHER" id="PTHR21248">
    <property type="entry name" value="CARDIOLIPIN SYNTHASE"/>
    <property type="match status" value="1"/>
</dbReference>
<dbReference type="KEGG" id="gso:PH603_01670"/>
<evidence type="ECO:0000259" key="12">
    <source>
        <dbReference type="PROSITE" id="PS50035"/>
    </source>
</evidence>
<dbReference type="Pfam" id="PF13396">
    <property type="entry name" value="PLDc_N"/>
    <property type="match status" value="1"/>
</dbReference>
<feature type="domain" description="PLD phosphodiesterase" evidence="12">
    <location>
        <begin position="402"/>
        <end position="429"/>
    </location>
</feature>
<keyword evidence="8 11" id="KW-1133">Transmembrane helix</keyword>
<dbReference type="AlphaFoldDB" id="A0AAF0BMG1"/>
<dbReference type="InterPro" id="IPR027379">
    <property type="entry name" value="CLS_N"/>
</dbReference>